<evidence type="ECO:0000259" key="3">
    <source>
        <dbReference type="Pfam" id="PF00567"/>
    </source>
</evidence>
<dbReference type="Proteomes" id="UP000050795">
    <property type="component" value="Unassembled WGS sequence"/>
</dbReference>
<dbReference type="SUPFAM" id="SSF63748">
    <property type="entry name" value="Tudor/PWWP/MBT"/>
    <property type="match status" value="1"/>
</dbReference>
<dbReference type="AlphaFoldDB" id="A0AA85KGP1"/>
<evidence type="ECO:0000256" key="2">
    <source>
        <dbReference type="SAM" id="Phobius"/>
    </source>
</evidence>
<sequence length="672" mass="75854">MPTRSRLVVYSAFAVTLVYLLNYYRRKRKLKLVSEGSLSQASGYCLTSRSTYFHETSYYLQDLVTEEGSSSPINSSSESFVKSIPIDGYSVALKESVTELQSVSFLDAQPQAEEAFCSVTPSYLLQMEVIQSVNNRLKTNSGSESDRALTPDSNDGLCGIPMPPDGFSDPSNDIYEANPEEINGKILPTVLIPSDMWAEAVDRDIWHETFLIPAYMGGVLIGRLGKNVRELRNSWQAEFNLNTCPGKQDTLVLKLSCPLRHKNDVLRWVSHRFKMRPSRTTIGNPSQLKRHLPLGEPVPVQIRSLYGSKELFLTIPDEEYNNYLDMEAELDKDYSSTNSYRMQLCEPVTSGTVAVVPHSHGFARALIISIYPTWPKTAFYYLLDHGTFGVVQLNKLKKIRAKYMRVPFQAIHVSWAHAFPVYSDIPDLHLLRTFFNSGRVHAFAVRMETCCRASVAFGEPYSQPYSSHGFLDILANACNSGLYMAVPLLIYPRRQCWLNNSSIPYYPFAYSYIDYQSLVSFAIEDDEAYASTNQLPSYHQDICENHSSSAKNQKIDQNKSNDNSRSYSNIPRWGHKNNTTVSKYSGRRQNTSGSNHIQKDSVSTVSQKENHCTSEVKENTNTTKPTSERNDHVQKNQPRKPLSNRNHGMNGSGCSKAVSSNHDRLTTTNNPE</sequence>
<evidence type="ECO:0000256" key="1">
    <source>
        <dbReference type="SAM" id="MobiDB-lite"/>
    </source>
</evidence>
<dbReference type="Pfam" id="PF00567">
    <property type="entry name" value="TUDOR"/>
    <property type="match status" value="1"/>
</dbReference>
<reference evidence="5" key="2">
    <citation type="submission" date="2023-11" db="UniProtKB">
        <authorList>
            <consortium name="WormBaseParasite"/>
        </authorList>
    </citation>
    <scope>IDENTIFICATION</scope>
</reference>
<dbReference type="WBParaSite" id="TREG1_85440.1">
    <property type="protein sequence ID" value="TREG1_85440.1"/>
    <property type="gene ID" value="TREG1_85440"/>
</dbReference>
<dbReference type="Gene3D" id="2.30.30.140">
    <property type="match status" value="1"/>
</dbReference>
<evidence type="ECO:0000313" key="5">
    <source>
        <dbReference type="WBParaSite" id="TREG1_85440.1"/>
    </source>
</evidence>
<name>A0AA85KGP1_TRIRE</name>
<keyword evidence="2" id="KW-1133">Transmembrane helix</keyword>
<feature type="compositionally biased region" description="Basic and acidic residues" evidence="1">
    <location>
        <begin position="608"/>
        <end position="618"/>
    </location>
</feature>
<organism evidence="4 5">
    <name type="scientific">Trichobilharzia regenti</name>
    <name type="common">Nasal bird schistosome</name>
    <dbReference type="NCBI Taxonomy" id="157069"/>
    <lineage>
        <taxon>Eukaryota</taxon>
        <taxon>Metazoa</taxon>
        <taxon>Spiralia</taxon>
        <taxon>Lophotrochozoa</taxon>
        <taxon>Platyhelminthes</taxon>
        <taxon>Trematoda</taxon>
        <taxon>Digenea</taxon>
        <taxon>Strigeidida</taxon>
        <taxon>Schistosomatoidea</taxon>
        <taxon>Schistosomatidae</taxon>
        <taxon>Trichobilharzia</taxon>
    </lineage>
</organism>
<keyword evidence="2" id="KW-0472">Membrane</keyword>
<accession>A0AA85KGP1</accession>
<feature type="compositionally biased region" description="Polar residues" evidence="1">
    <location>
        <begin position="560"/>
        <end position="569"/>
    </location>
</feature>
<protein>
    <recommendedName>
        <fullName evidence="3">Tudor domain-containing protein</fullName>
    </recommendedName>
</protein>
<keyword evidence="2" id="KW-0812">Transmembrane</keyword>
<feature type="region of interest" description="Disordered" evidence="1">
    <location>
        <begin position="546"/>
        <end position="672"/>
    </location>
</feature>
<proteinExistence type="predicted"/>
<feature type="transmembrane region" description="Helical" evidence="2">
    <location>
        <begin position="7"/>
        <end position="24"/>
    </location>
</feature>
<feature type="compositionally biased region" description="Polar residues" evidence="1">
    <location>
        <begin position="576"/>
        <end position="607"/>
    </location>
</feature>
<keyword evidence="4" id="KW-1185">Reference proteome</keyword>
<evidence type="ECO:0000313" key="4">
    <source>
        <dbReference type="Proteomes" id="UP000050795"/>
    </source>
</evidence>
<feature type="compositionally biased region" description="Polar residues" evidence="1">
    <location>
        <begin position="643"/>
        <end position="672"/>
    </location>
</feature>
<dbReference type="InterPro" id="IPR035437">
    <property type="entry name" value="SNase_OB-fold_sf"/>
</dbReference>
<feature type="domain" description="Tudor" evidence="3">
    <location>
        <begin position="299"/>
        <end position="414"/>
    </location>
</feature>
<dbReference type="Gene3D" id="2.40.50.90">
    <property type="match status" value="1"/>
</dbReference>
<reference evidence="4" key="1">
    <citation type="submission" date="2022-06" db="EMBL/GenBank/DDBJ databases">
        <authorList>
            <person name="Berger JAMES D."/>
            <person name="Berger JAMES D."/>
        </authorList>
    </citation>
    <scope>NUCLEOTIDE SEQUENCE [LARGE SCALE GENOMIC DNA]</scope>
</reference>
<dbReference type="InterPro" id="IPR002999">
    <property type="entry name" value="Tudor"/>
</dbReference>